<evidence type="ECO:0000256" key="1">
    <source>
        <dbReference type="SAM" id="MobiDB-lite"/>
    </source>
</evidence>
<accession>A0A803NM36</accession>
<dbReference type="PANTHER" id="PTHR34194">
    <property type="entry name" value="F14J8.16 PROTEIN"/>
    <property type="match status" value="1"/>
</dbReference>
<dbReference type="OrthoDB" id="298344at2759"/>
<feature type="region of interest" description="Disordered" evidence="1">
    <location>
        <begin position="45"/>
        <end position="69"/>
    </location>
</feature>
<protein>
    <submittedName>
        <fullName evidence="2">Uncharacterized protein</fullName>
    </submittedName>
</protein>
<keyword evidence="3" id="KW-1185">Reference proteome</keyword>
<sequence>MGHFSAAKGHGGGGGCVGVGSPADENCDLRLQRRLRRSSLILNSNTHRKGKRLRSESAADQNRCDDDPQSKAIENKIAEETLVPYKNDLVKNLIIIDDEDEDGEIENSWRGQKCADRKYQGQDSNLKKSNEYDDDEIMIISTKEDPNGVYKFDITLIDLEDKNLSKGGSSESEFKKELLDILRCPYDPQQHKALWDEVVTHKKSYLDLYKDFADQIIQAKADDRKTLNLLRGFFYWLKNLPHGMIAPWKDPSFSEALSQP</sequence>
<accession>A0A7J6H017</accession>
<evidence type="ECO:0000313" key="2">
    <source>
        <dbReference type="EMBL" id="KAF4388361.1"/>
    </source>
</evidence>
<reference evidence="2 3" key="1">
    <citation type="journal article" date="2020" name="bioRxiv">
        <title>Sequence and annotation of 42 cannabis genomes reveals extensive copy number variation in cannabinoid synthesis and pathogen resistance genes.</title>
        <authorList>
            <person name="Mckernan K.J."/>
            <person name="Helbert Y."/>
            <person name="Kane L.T."/>
            <person name="Ebling H."/>
            <person name="Zhang L."/>
            <person name="Liu B."/>
            <person name="Eaton Z."/>
            <person name="Mclaughlin S."/>
            <person name="Kingan S."/>
            <person name="Baybayan P."/>
            <person name="Concepcion G."/>
            <person name="Jordan M."/>
            <person name="Riva A."/>
            <person name="Barbazuk W."/>
            <person name="Harkins T."/>
        </authorList>
    </citation>
    <scope>NUCLEOTIDE SEQUENCE [LARGE SCALE GENOMIC DNA]</scope>
    <source>
        <strain evidence="3">cv. Jamaican Lion 4</strain>
        <tissue evidence="2">Leaf</tissue>
    </source>
</reference>
<proteinExistence type="predicted"/>
<dbReference type="EMBL" id="JAATIQ010000074">
    <property type="protein sequence ID" value="KAF4388361.1"/>
    <property type="molecule type" value="Genomic_DNA"/>
</dbReference>
<name>A0A7J6H017_CANSA</name>
<gene>
    <name evidence="2" type="ORF">G4B88_013198</name>
</gene>
<dbReference type="PANTHER" id="PTHR34194:SF2">
    <property type="entry name" value="F14J8.16 PROTEIN"/>
    <property type="match status" value="1"/>
</dbReference>
<comment type="caution">
    <text evidence="2">The sequence shown here is derived from an EMBL/GenBank/DDBJ whole genome shotgun (WGS) entry which is preliminary data.</text>
</comment>
<evidence type="ECO:0000313" key="3">
    <source>
        <dbReference type="Proteomes" id="UP000583929"/>
    </source>
</evidence>
<feature type="compositionally biased region" description="Basic and acidic residues" evidence="1">
    <location>
        <begin position="53"/>
        <end position="69"/>
    </location>
</feature>
<dbReference type="Proteomes" id="UP000583929">
    <property type="component" value="Unassembled WGS sequence"/>
</dbReference>
<dbReference type="AlphaFoldDB" id="A0A7J6H017"/>
<organism evidence="2 3">
    <name type="scientific">Cannabis sativa</name>
    <name type="common">Hemp</name>
    <name type="synonym">Marijuana</name>
    <dbReference type="NCBI Taxonomy" id="3483"/>
    <lineage>
        <taxon>Eukaryota</taxon>
        <taxon>Viridiplantae</taxon>
        <taxon>Streptophyta</taxon>
        <taxon>Embryophyta</taxon>
        <taxon>Tracheophyta</taxon>
        <taxon>Spermatophyta</taxon>
        <taxon>Magnoliopsida</taxon>
        <taxon>eudicotyledons</taxon>
        <taxon>Gunneridae</taxon>
        <taxon>Pentapetalae</taxon>
        <taxon>rosids</taxon>
        <taxon>fabids</taxon>
        <taxon>Rosales</taxon>
        <taxon>Cannabaceae</taxon>
        <taxon>Cannabis</taxon>
    </lineage>
</organism>